<gene>
    <name evidence="1" type="ORF">AVEN_77217_1</name>
</gene>
<comment type="caution">
    <text evidence="1">The sequence shown here is derived from an EMBL/GenBank/DDBJ whole genome shotgun (WGS) entry which is preliminary data.</text>
</comment>
<reference evidence="1 2" key="1">
    <citation type="journal article" date="2019" name="Sci. Rep.">
        <title>Orb-weaving spider Araneus ventricosus genome elucidates the spidroin gene catalogue.</title>
        <authorList>
            <person name="Kono N."/>
            <person name="Nakamura H."/>
            <person name="Ohtoshi R."/>
            <person name="Moran D.A.P."/>
            <person name="Shinohara A."/>
            <person name="Yoshida Y."/>
            <person name="Fujiwara M."/>
            <person name="Mori M."/>
            <person name="Tomita M."/>
            <person name="Arakawa K."/>
        </authorList>
    </citation>
    <scope>NUCLEOTIDE SEQUENCE [LARGE SCALE GENOMIC DNA]</scope>
</reference>
<organism evidence="1 2">
    <name type="scientific">Araneus ventricosus</name>
    <name type="common">Orbweaver spider</name>
    <name type="synonym">Epeira ventricosa</name>
    <dbReference type="NCBI Taxonomy" id="182803"/>
    <lineage>
        <taxon>Eukaryota</taxon>
        <taxon>Metazoa</taxon>
        <taxon>Ecdysozoa</taxon>
        <taxon>Arthropoda</taxon>
        <taxon>Chelicerata</taxon>
        <taxon>Arachnida</taxon>
        <taxon>Araneae</taxon>
        <taxon>Araneomorphae</taxon>
        <taxon>Entelegynae</taxon>
        <taxon>Araneoidea</taxon>
        <taxon>Araneidae</taxon>
        <taxon>Araneus</taxon>
    </lineage>
</organism>
<accession>A0A4Y2TL17</accession>
<evidence type="ECO:0000313" key="2">
    <source>
        <dbReference type="Proteomes" id="UP000499080"/>
    </source>
</evidence>
<dbReference type="EMBL" id="BGPR01028945">
    <property type="protein sequence ID" value="GBO00424.1"/>
    <property type="molecule type" value="Genomic_DNA"/>
</dbReference>
<dbReference type="Proteomes" id="UP000499080">
    <property type="component" value="Unassembled WGS sequence"/>
</dbReference>
<name>A0A4Y2TL17_ARAVE</name>
<protein>
    <submittedName>
        <fullName evidence="1">Uncharacterized protein</fullName>
    </submittedName>
</protein>
<evidence type="ECO:0000313" key="1">
    <source>
        <dbReference type="EMBL" id="GBO00424.1"/>
    </source>
</evidence>
<dbReference type="OrthoDB" id="6470724at2759"/>
<keyword evidence="2" id="KW-1185">Reference proteome</keyword>
<proteinExistence type="predicted"/>
<dbReference type="AlphaFoldDB" id="A0A4Y2TL17"/>
<sequence>MQLKSAPQFQLHKIFWVAVSSTVGLRVERRHHLQSVCLQDVVSLDQADENRLGLSLLHEILWVAVSSTVGLRFEGRHHPQSVCLQDVVLVDQSDENRLGLSLVGQCYSIHLTAQT</sequence>